<dbReference type="GO" id="GO:0003677">
    <property type="term" value="F:DNA binding"/>
    <property type="evidence" value="ECO:0007669"/>
    <property type="project" value="UniProtKB-KW"/>
</dbReference>
<dbReference type="STRING" id="651182.TOL2_C29920"/>
<dbReference type="RefSeq" id="WP_014958360.1">
    <property type="nucleotide sequence ID" value="NC_018645.1"/>
</dbReference>
<sequence length="424" mass="50138">MKGSIFFMPDRGRWAVSWYHKEPGQKKGKYYTITRYQGQFMPCTHYQMKRGKVRLDEKGRAIPDKSRCQGYAIAGKLRALMQGRWEQHQKGILQFRMDEFTGKGWTDVLEFYETWMKEKVEQECKIATIKGYWSYYHNWISPYFNKHPIRLHEIKSDMLLSLLNFIKTGLKKKNPNGNYGKTARNIMGAFRTCLEFAEECDRIPKIPTFPKKKSYNLKKKPIEWLTDEEYWKVIEKIPKINCPPFLWLYYHFRRPGEACVLKKSDYDMVNDAFWVQRALSARVETNSTKTGEVFLVPCDPDFKSITKRLINENPKTPYLFVNPRARKKGKRYSLESLRNIWYAACDKAEIKRIWVYKGMKHTSCTNYLNKGGTVGDLEMITGQTKESLKKYAEITLQRKRRAMSKGRENILDIRELHQKNVGVL</sequence>
<proteinExistence type="predicted"/>
<dbReference type="Pfam" id="PF00589">
    <property type="entry name" value="Phage_integrase"/>
    <property type="match status" value="1"/>
</dbReference>
<organism evidence="4 5">
    <name type="scientific">Desulfobacula toluolica (strain DSM 7467 / Tol2)</name>
    <dbReference type="NCBI Taxonomy" id="651182"/>
    <lineage>
        <taxon>Bacteria</taxon>
        <taxon>Pseudomonadati</taxon>
        <taxon>Thermodesulfobacteriota</taxon>
        <taxon>Desulfobacteria</taxon>
        <taxon>Desulfobacterales</taxon>
        <taxon>Desulfobacteraceae</taxon>
        <taxon>Desulfobacula</taxon>
    </lineage>
</organism>
<dbReference type="InterPro" id="IPR013762">
    <property type="entry name" value="Integrase-like_cat_sf"/>
</dbReference>
<keyword evidence="1" id="KW-0238">DNA-binding</keyword>
<dbReference type="Proteomes" id="UP000007347">
    <property type="component" value="Chromosome"/>
</dbReference>
<evidence type="ECO:0000259" key="3">
    <source>
        <dbReference type="PROSITE" id="PS51898"/>
    </source>
</evidence>
<dbReference type="OrthoDB" id="5419340at2"/>
<dbReference type="GO" id="GO:0015074">
    <property type="term" value="P:DNA integration"/>
    <property type="evidence" value="ECO:0007669"/>
    <property type="project" value="InterPro"/>
</dbReference>
<dbReference type="KEGG" id="dto:TOL2_C29920"/>
<evidence type="ECO:0000256" key="1">
    <source>
        <dbReference type="ARBA" id="ARBA00023125"/>
    </source>
</evidence>
<evidence type="ECO:0000313" key="4">
    <source>
        <dbReference type="EMBL" id="CCK81151.1"/>
    </source>
</evidence>
<dbReference type="InterPro" id="IPR010998">
    <property type="entry name" value="Integrase_recombinase_N"/>
</dbReference>
<dbReference type="EMBL" id="FO203503">
    <property type="protein sequence ID" value="CCK81151.1"/>
    <property type="molecule type" value="Genomic_DNA"/>
</dbReference>
<dbReference type="HOGENOM" id="CLU_637311_0_0_7"/>
<accession>K0NID4</accession>
<gene>
    <name evidence="4" type="ordered locus">TOL2_C29920</name>
</gene>
<dbReference type="Gene3D" id="1.10.443.10">
    <property type="entry name" value="Intergrase catalytic core"/>
    <property type="match status" value="1"/>
</dbReference>
<feature type="domain" description="Tyr recombinase" evidence="3">
    <location>
        <begin position="220"/>
        <end position="404"/>
    </location>
</feature>
<dbReference type="GO" id="GO:0006310">
    <property type="term" value="P:DNA recombination"/>
    <property type="evidence" value="ECO:0007669"/>
    <property type="project" value="UniProtKB-KW"/>
</dbReference>
<dbReference type="AlphaFoldDB" id="K0NID4"/>
<dbReference type="Gene3D" id="1.10.150.130">
    <property type="match status" value="1"/>
</dbReference>
<dbReference type="SUPFAM" id="SSF56349">
    <property type="entry name" value="DNA breaking-rejoining enzymes"/>
    <property type="match status" value="1"/>
</dbReference>
<keyword evidence="2" id="KW-0233">DNA recombination</keyword>
<evidence type="ECO:0000313" key="5">
    <source>
        <dbReference type="Proteomes" id="UP000007347"/>
    </source>
</evidence>
<protein>
    <submittedName>
        <fullName evidence="4">Integrase family protein</fullName>
    </submittedName>
</protein>
<dbReference type="InterPro" id="IPR002104">
    <property type="entry name" value="Integrase_catalytic"/>
</dbReference>
<keyword evidence="5" id="KW-1185">Reference proteome</keyword>
<reference evidence="4 5" key="1">
    <citation type="journal article" date="2013" name="Environ. Microbiol.">
        <title>Complete genome, catabolic sub-proteomes and key-metabolites of Desulfobacula toluolica Tol2, a marine, aromatic compound-degrading, sulfate-reducing bacterium.</title>
        <authorList>
            <person name="Wohlbrand L."/>
            <person name="Jacob J.H."/>
            <person name="Kube M."/>
            <person name="Mussmann M."/>
            <person name="Jarling R."/>
            <person name="Beck A."/>
            <person name="Amann R."/>
            <person name="Wilkes H."/>
            <person name="Reinhardt R."/>
            <person name="Rabus R."/>
        </authorList>
    </citation>
    <scope>NUCLEOTIDE SEQUENCE [LARGE SCALE GENOMIC DNA]</scope>
    <source>
        <strain evidence="5">DSM 7467 / Tol2</strain>
    </source>
</reference>
<dbReference type="InterPro" id="IPR011010">
    <property type="entry name" value="DNA_brk_join_enz"/>
</dbReference>
<evidence type="ECO:0000256" key="2">
    <source>
        <dbReference type="ARBA" id="ARBA00023172"/>
    </source>
</evidence>
<dbReference type="PROSITE" id="PS51898">
    <property type="entry name" value="TYR_RECOMBINASE"/>
    <property type="match status" value="1"/>
</dbReference>
<name>K0NID4_DESTT</name>